<gene>
    <name evidence="2" type="ORF">COS11_08010</name>
</gene>
<evidence type="ECO:0000313" key="2">
    <source>
        <dbReference type="EMBL" id="PIV63328.1"/>
    </source>
</evidence>
<feature type="domain" description="Uroporphyrinogen decarboxylase (URO-D)" evidence="1">
    <location>
        <begin position="193"/>
        <end position="374"/>
    </location>
</feature>
<evidence type="ECO:0000313" key="3">
    <source>
        <dbReference type="Proteomes" id="UP000228886"/>
    </source>
</evidence>
<dbReference type="InterPro" id="IPR038071">
    <property type="entry name" value="UROD/MetE-like_sf"/>
</dbReference>
<dbReference type="PANTHER" id="PTHR47099">
    <property type="entry name" value="METHYLCOBAMIDE:COM METHYLTRANSFERASE MTBA"/>
    <property type="match status" value="1"/>
</dbReference>
<dbReference type="Proteomes" id="UP000228886">
    <property type="component" value="Unassembled WGS sequence"/>
</dbReference>
<dbReference type="Gene3D" id="3.20.20.210">
    <property type="match status" value="1"/>
</dbReference>
<dbReference type="InterPro" id="IPR000257">
    <property type="entry name" value="Uroporphyrinogen_deCOase"/>
</dbReference>
<comment type="caution">
    <text evidence="2">The sequence shown here is derived from an EMBL/GenBank/DDBJ whole genome shotgun (WGS) entry which is preliminary data.</text>
</comment>
<sequence length="380" mass="43224">MKELYQSQDPFEKKDYIPSWGPAVACDVASKLLGRKVNAGTTTLHYAESLTWSKGDEFHQEFEEKLYYDLVELNKVLKWDFIRMPWRLTEKPIKQIDKFTFVYGSESNPTIRKYDPASGNFAAIKGPQDNLTVDDIPKIVKEERKNFKKDVHLVDYYSNLIENFRKAGADGFELIVSAAGICIPPDNIWLPATLLYPEAIEEYLDLALERALYELEILNKLGVRYIAGGGDLASNKGPMYSPDCFKKMMTPRLKKIGDFCKENNMVYSFRSDGNLWSILDEILIKAGCQAYGEIDKNAGMEIDLLKERYPEKIFFGNIPSALLHNANPERVIKETKELIEKAKGAKLVLGPSNAILKGTPVENVLAMVETLEKYREDVHN</sequence>
<dbReference type="InterPro" id="IPR052024">
    <property type="entry name" value="Methanogen_methyltrans"/>
</dbReference>
<dbReference type="SUPFAM" id="SSF51726">
    <property type="entry name" value="UROD/MetE-like"/>
    <property type="match status" value="1"/>
</dbReference>
<protein>
    <recommendedName>
        <fullName evidence="1">Uroporphyrinogen decarboxylase (URO-D) domain-containing protein</fullName>
    </recommendedName>
</protein>
<dbReference type="Pfam" id="PF01208">
    <property type="entry name" value="URO-D"/>
    <property type="match status" value="1"/>
</dbReference>
<dbReference type="GO" id="GO:0004853">
    <property type="term" value="F:uroporphyrinogen decarboxylase activity"/>
    <property type="evidence" value="ECO:0007669"/>
    <property type="project" value="InterPro"/>
</dbReference>
<dbReference type="GO" id="GO:0006779">
    <property type="term" value="P:porphyrin-containing compound biosynthetic process"/>
    <property type="evidence" value="ECO:0007669"/>
    <property type="project" value="InterPro"/>
</dbReference>
<dbReference type="AlphaFoldDB" id="A0A2M7E6K0"/>
<name>A0A2M7E6K0_9BACT</name>
<accession>A0A2M7E6K0</accession>
<evidence type="ECO:0000259" key="1">
    <source>
        <dbReference type="Pfam" id="PF01208"/>
    </source>
</evidence>
<dbReference type="PANTHER" id="PTHR47099:SF1">
    <property type="entry name" value="METHYLCOBAMIDE:COM METHYLTRANSFERASE MTBA"/>
    <property type="match status" value="1"/>
</dbReference>
<proteinExistence type="predicted"/>
<reference evidence="3" key="1">
    <citation type="submission" date="2017-09" db="EMBL/GenBank/DDBJ databases">
        <title>Depth-based differentiation of microbial function through sediment-hosted aquifers and enrichment of novel symbionts in the deep terrestrial subsurface.</title>
        <authorList>
            <person name="Probst A.J."/>
            <person name="Ladd B."/>
            <person name="Jarett J.K."/>
            <person name="Geller-Mcgrath D.E."/>
            <person name="Sieber C.M.K."/>
            <person name="Emerson J.B."/>
            <person name="Anantharaman K."/>
            <person name="Thomas B.C."/>
            <person name="Malmstrom R."/>
            <person name="Stieglmeier M."/>
            <person name="Klingl A."/>
            <person name="Woyke T."/>
            <person name="Ryan C.M."/>
            <person name="Banfield J.F."/>
        </authorList>
    </citation>
    <scope>NUCLEOTIDE SEQUENCE [LARGE SCALE GENOMIC DNA]</scope>
</reference>
<dbReference type="EMBL" id="PETL01000384">
    <property type="protein sequence ID" value="PIV63328.1"/>
    <property type="molecule type" value="Genomic_DNA"/>
</dbReference>
<organism evidence="2 3">
    <name type="scientific">bacterium (Candidatus Ratteibacteria) CG01_land_8_20_14_3_00_40_19</name>
    <dbReference type="NCBI Taxonomy" id="2014290"/>
    <lineage>
        <taxon>Bacteria</taxon>
        <taxon>Candidatus Ratteibacteria</taxon>
    </lineage>
</organism>